<evidence type="ECO:0000256" key="4">
    <source>
        <dbReference type="ARBA" id="ARBA00023125"/>
    </source>
</evidence>
<dbReference type="GO" id="GO:0000978">
    <property type="term" value="F:RNA polymerase II cis-regulatory region sequence-specific DNA binding"/>
    <property type="evidence" value="ECO:0007669"/>
    <property type="project" value="TreeGrafter"/>
</dbReference>
<protein>
    <submittedName>
        <fullName evidence="10">R2R3MYB12</fullName>
    </submittedName>
</protein>
<dbReference type="EMBL" id="KY703723">
    <property type="protein sequence ID" value="ASR18097.1"/>
    <property type="molecule type" value="mRNA"/>
</dbReference>
<dbReference type="PANTHER" id="PTHR45614">
    <property type="entry name" value="MYB PROTEIN-RELATED"/>
    <property type="match status" value="1"/>
</dbReference>
<keyword evidence="6" id="KW-0539">Nucleus</keyword>
<evidence type="ECO:0000259" key="9">
    <source>
        <dbReference type="PROSITE" id="PS51294"/>
    </source>
</evidence>
<dbReference type="FunFam" id="1.10.10.60:FF:000060">
    <property type="entry name" value="MYB transcription factor"/>
    <property type="match status" value="1"/>
</dbReference>
<dbReference type="InterPro" id="IPR009057">
    <property type="entry name" value="Homeodomain-like_sf"/>
</dbReference>
<feature type="region of interest" description="Disordered" evidence="7">
    <location>
        <begin position="69"/>
        <end position="129"/>
    </location>
</feature>
<name>A0A222UAB3_GINBI</name>
<dbReference type="SUPFAM" id="SSF46689">
    <property type="entry name" value="Homeodomain-like"/>
    <property type="match status" value="1"/>
</dbReference>
<feature type="domain" description="HTH myb-type" evidence="9">
    <location>
        <begin position="181"/>
        <end position="235"/>
    </location>
</feature>
<evidence type="ECO:0000259" key="8">
    <source>
        <dbReference type="PROSITE" id="PS50090"/>
    </source>
</evidence>
<dbReference type="PROSITE" id="PS50090">
    <property type="entry name" value="MYB_LIKE"/>
    <property type="match status" value="2"/>
</dbReference>
<keyword evidence="2" id="KW-0677">Repeat</keyword>
<proteinExistence type="evidence at transcript level"/>
<evidence type="ECO:0000256" key="5">
    <source>
        <dbReference type="ARBA" id="ARBA00023163"/>
    </source>
</evidence>
<evidence type="ECO:0000256" key="6">
    <source>
        <dbReference type="ARBA" id="ARBA00023242"/>
    </source>
</evidence>
<dbReference type="InterPro" id="IPR050560">
    <property type="entry name" value="MYB_TF"/>
</dbReference>
<feature type="compositionally biased region" description="Polar residues" evidence="7">
    <location>
        <begin position="89"/>
        <end position="104"/>
    </location>
</feature>
<organism evidence="10">
    <name type="scientific">Ginkgo biloba</name>
    <name type="common">Ginkgo</name>
    <name type="synonym">Maidenhair tree</name>
    <dbReference type="NCBI Taxonomy" id="3311"/>
    <lineage>
        <taxon>Eukaryota</taxon>
        <taxon>Viridiplantae</taxon>
        <taxon>Streptophyta</taxon>
        <taxon>Embryophyta</taxon>
        <taxon>Tracheophyta</taxon>
        <taxon>Spermatophyta</taxon>
        <taxon>Ginkgoidae</taxon>
        <taxon>Ginkgoales</taxon>
        <taxon>Ginkgoaceae</taxon>
        <taxon>Ginkgo</taxon>
    </lineage>
</organism>
<feature type="domain" description="HTH myb-type" evidence="9">
    <location>
        <begin position="134"/>
        <end position="180"/>
    </location>
</feature>
<feature type="compositionally biased region" description="Low complexity" evidence="7">
    <location>
        <begin position="75"/>
        <end position="88"/>
    </location>
</feature>
<dbReference type="Gene3D" id="1.10.10.60">
    <property type="entry name" value="Homeodomain-like"/>
    <property type="match status" value="2"/>
</dbReference>
<dbReference type="GO" id="GO:0000981">
    <property type="term" value="F:DNA-binding transcription factor activity, RNA polymerase II-specific"/>
    <property type="evidence" value="ECO:0007669"/>
    <property type="project" value="TreeGrafter"/>
</dbReference>
<reference evidence="10" key="1">
    <citation type="journal article" date="2017" name="Physiol. Mol. Biol. Plants">
        <title>Identification and expression analysis under abiotic stress of the R2R3-MYB genes in Ginkgo biloba L.</title>
        <authorList>
            <person name="Liu X."/>
            <person name="Yu W."/>
            <person name="Zhang X."/>
            <person name="Wang G."/>
            <person name="Cao F."/>
            <person name="Cheng H."/>
        </authorList>
    </citation>
    <scope>NUCLEOTIDE SEQUENCE</scope>
</reference>
<keyword evidence="5" id="KW-0804">Transcription</keyword>
<dbReference type="CDD" id="cd00167">
    <property type="entry name" value="SANT"/>
    <property type="match status" value="2"/>
</dbReference>
<evidence type="ECO:0000256" key="2">
    <source>
        <dbReference type="ARBA" id="ARBA00022737"/>
    </source>
</evidence>
<dbReference type="PANTHER" id="PTHR45614:SF259">
    <property type="entry name" value="MYB DOMAIN PROTEIN 89-RELATED"/>
    <property type="match status" value="1"/>
</dbReference>
<evidence type="ECO:0000256" key="7">
    <source>
        <dbReference type="SAM" id="MobiDB-lite"/>
    </source>
</evidence>
<keyword evidence="4" id="KW-0238">DNA-binding</keyword>
<dbReference type="InterPro" id="IPR001005">
    <property type="entry name" value="SANT/Myb"/>
</dbReference>
<dbReference type="InterPro" id="IPR017930">
    <property type="entry name" value="Myb_dom"/>
</dbReference>
<evidence type="ECO:0000256" key="1">
    <source>
        <dbReference type="ARBA" id="ARBA00004123"/>
    </source>
</evidence>
<feature type="domain" description="Myb-like" evidence="8">
    <location>
        <begin position="134"/>
        <end position="180"/>
    </location>
</feature>
<evidence type="ECO:0000256" key="3">
    <source>
        <dbReference type="ARBA" id="ARBA00023015"/>
    </source>
</evidence>
<dbReference type="AlphaFoldDB" id="A0A222UAB3"/>
<gene>
    <name evidence="10" type="primary">R2R3MYB12</name>
</gene>
<dbReference type="FunFam" id="1.10.10.60:FF:000356">
    <property type="entry name" value="MYB transcription factor"/>
    <property type="match status" value="1"/>
</dbReference>
<dbReference type="SMART" id="SM00717">
    <property type="entry name" value="SANT"/>
    <property type="match status" value="2"/>
</dbReference>
<dbReference type="SMR" id="A0A222UAB3"/>
<dbReference type="Pfam" id="PF13921">
    <property type="entry name" value="Myb_DNA-bind_6"/>
    <property type="match status" value="1"/>
</dbReference>
<comment type="subcellular location">
    <subcellularLocation>
        <location evidence="1">Nucleus</location>
    </subcellularLocation>
</comment>
<dbReference type="GO" id="GO:0005634">
    <property type="term" value="C:nucleus"/>
    <property type="evidence" value="ECO:0007669"/>
    <property type="project" value="UniProtKB-SubCell"/>
</dbReference>
<keyword evidence="3" id="KW-0805">Transcription regulation</keyword>
<accession>A0A222UAB3</accession>
<feature type="domain" description="Myb-like" evidence="8">
    <location>
        <begin position="181"/>
        <end position="231"/>
    </location>
</feature>
<sequence>MCQTQEEGSTRTWIQPENCLGNSMVQNSRLPVESRQFLAPYFEGKGVSGFMSGLKRQCRSEAMLHSISTPCDPKSWSMQMQSMESTSSHPNTMVSSDPNDNNMENLRDSDSPNEDAENSAEKEPDSVQSRLCARGHWRPAEDSKLKELVTQYGPQNWNLIAEKLEGRSGKSCRLRWFNQLDPKINRRPFSEEDEEKLLAAHRLYGNKWAMIARLFPGRTDNAVKNHWHVIMARKYREQSSGYGRRKPQVQRKEKRVCTEEDMSARTGSNWHTSLKSDDHVVLCNGAFAITHPVENASCVTFFGSNSRVDDGERCRNYSNSQRGISTATLTNQHHHQYNSNSRLDAVQSRSLFEGAMDMRMKSLDMMGCNADNYRMLPQMEAESSSPSQLTADSCAAVSLLQGAFASTKRLSGVNTDFRLGNQQDVQYGYSDSTSELSAVEASNNVVDNLSTTGNNVLAPTSLMFEEAEKELKKPNVCFIDFLGVGTT</sequence>
<evidence type="ECO:0000313" key="10">
    <source>
        <dbReference type="EMBL" id="ASR18097.1"/>
    </source>
</evidence>
<dbReference type="PROSITE" id="PS51294">
    <property type="entry name" value="HTH_MYB"/>
    <property type="match status" value="2"/>
</dbReference>